<reference evidence="2 3" key="1">
    <citation type="submission" date="2018-07" db="EMBL/GenBank/DDBJ databases">
        <title>Genomic Encyclopedia of Type Strains, Phase III (KMG-III): the genomes of soil and plant-associated and newly described type strains.</title>
        <authorList>
            <person name="Whitman W."/>
        </authorList>
    </citation>
    <scope>NUCLEOTIDE SEQUENCE [LARGE SCALE GENOMIC DNA]</scope>
    <source>
        <strain evidence="2 3">CECT 7506</strain>
    </source>
</reference>
<dbReference type="InterPro" id="IPR001455">
    <property type="entry name" value="TusA-like"/>
</dbReference>
<dbReference type="InterPro" id="IPR036873">
    <property type="entry name" value="Rhodanese-like_dom_sf"/>
</dbReference>
<feature type="domain" description="Rhodanese" evidence="1">
    <location>
        <begin position="104"/>
        <end position="192"/>
    </location>
</feature>
<gene>
    <name evidence="2" type="ORF">DFP97_11687</name>
</gene>
<dbReference type="PANTHER" id="PTHR43031">
    <property type="entry name" value="FAD-DEPENDENT OXIDOREDUCTASE"/>
    <property type="match status" value="1"/>
</dbReference>
<dbReference type="AlphaFoldDB" id="A0A368VNF9"/>
<dbReference type="Pfam" id="PF01206">
    <property type="entry name" value="TusA"/>
    <property type="match status" value="1"/>
</dbReference>
<dbReference type="CDD" id="cd00291">
    <property type="entry name" value="SirA_YedF_YeeD"/>
    <property type="match status" value="1"/>
</dbReference>
<dbReference type="SUPFAM" id="SSF52821">
    <property type="entry name" value="Rhodanese/Cell cycle control phosphatase"/>
    <property type="match status" value="1"/>
</dbReference>
<dbReference type="PROSITE" id="PS01148">
    <property type="entry name" value="UPF0033"/>
    <property type="match status" value="1"/>
</dbReference>
<comment type="caution">
    <text evidence="2">The sequence shown here is derived from an EMBL/GenBank/DDBJ whole genome shotgun (WGS) entry which is preliminary data.</text>
</comment>
<dbReference type="SUPFAM" id="SSF64307">
    <property type="entry name" value="SirA-like"/>
    <property type="match status" value="1"/>
</dbReference>
<dbReference type="EMBL" id="QPJD01000016">
    <property type="protein sequence ID" value="RCW42525.1"/>
    <property type="molecule type" value="Genomic_DNA"/>
</dbReference>
<proteinExistence type="predicted"/>
<dbReference type="CDD" id="cd00158">
    <property type="entry name" value="RHOD"/>
    <property type="match status" value="1"/>
</dbReference>
<dbReference type="InterPro" id="IPR050229">
    <property type="entry name" value="GlpE_sulfurtransferase"/>
</dbReference>
<dbReference type="Pfam" id="PF00581">
    <property type="entry name" value="Rhodanese"/>
    <property type="match status" value="1"/>
</dbReference>
<accession>A0A368VNF9</accession>
<dbReference type="SMART" id="SM00450">
    <property type="entry name" value="RHOD"/>
    <property type="match status" value="1"/>
</dbReference>
<organism evidence="2 3">
    <name type="scientific">Paenibacillus prosopidis</name>
    <dbReference type="NCBI Taxonomy" id="630520"/>
    <lineage>
        <taxon>Bacteria</taxon>
        <taxon>Bacillati</taxon>
        <taxon>Bacillota</taxon>
        <taxon>Bacilli</taxon>
        <taxon>Bacillales</taxon>
        <taxon>Paenibacillaceae</taxon>
        <taxon>Paenibacillus</taxon>
    </lineage>
</organism>
<dbReference type="Gene3D" id="3.30.110.40">
    <property type="entry name" value="TusA-like domain"/>
    <property type="match status" value="1"/>
</dbReference>
<dbReference type="GO" id="GO:0016740">
    <property type="term" value="F:transferase activity"/>
    <property type="evidence" value="ECO:0007669"/>
    <property type="project" value="UniProtKB-KW"/>
</dbReference>
<sequence length="192" mass="21584">MSTVKVDRFLECEGLACPLPVVRTKKTMDEMNAGEVLEISATDKGSVADLQGWAKRTGHQYVGLREVKGVYRHFIRKADASEIKKEIQYPHAITNEEIQRKLEAGENLNILDVREPAEYAFGRIPGAISMPFGELEGRIGELSKDQEYIVVCRTGNRSDMACQLLSEKGFKKVKNTKPGMSEWLGSIEKEDY</sequence>
<dbReference type="Gene3D" id="3.40.250.10">
    <property type="entry name" value="Rhodanese-like domain"/>
    <property type="match status" value="1"/>
</dbReference>
<name>A0A368VNF9_9BACL</name>
<evidence type="ECO:0000259" key="1">
    <source>
        <dbReference type="PROSITE" id="PS50206"/>
    </source>
</evidence>
<dbReference type="Proteomes" id="UP000252415">
    <property type="component" value="Unassembled WGS sequence"/>
</dbReference>
<protein>
    <submittedName>
        <fullName evidence="2">Rhodanese-related sulfurtransferase</fullName>
    </submittedName>
</protein>
<dbReference type="PROSITE" id="PS50206">
    <property type="entry name" value="RHODANESE_3"/>
    <property type="match status" value="1"/>
</dbReference>
<keyword evidence="2" id="KW-0808">Transferase</keyword>
<evidence type="ECO:0000313" key="2">
    <source>
        <dbReference type="EMBL" id="RCW42525.1"/>
    </source>
</evidence>
<dbReference type="InterPro" id="IPR036868">
    <property type="entry name" value="TusA-like_sf"/>
</dbReference>
<keyword evidence="3" id="KW-1185">Reference proteome</keyword>
<evidence type="ECO:0000313" key="3">
    <source>
        <dbReference type="Proteomes" id="UP000252415"/>
    </source>
</evidence>
<dbReference type="PANTHER" id="PTHR43031:SF17">
    <property type="entry name" value="SULFURTRANSFERASE YTWF-RELATED"/>
    <property type="match status" value="1"/>
</dbReference>
<dbReference type="InterPro" id="IPR001763">
    <property type="entry name" value="Rhodanese-like_dom"/>
</dbReference>